<gene>
    <name evidence="1" type="ORF">WKW82_03375</name>
</gene>
<keyword evidence="2" id="KW-1185">Reference proteome</keyword>
<proteinExistence type="predicted"/>
<dbReference type="EMBL" id="JBBKZT010000001">
    <property type="protein sequence ID" value="MEJ8845669.1"/>
    <property type="molecule type" value="Genomic_DNA"/>
</dbReference>
<dbReference type="CDD" id="cd16387">
    <property type="entry name" value="ParB_N_Srx"/>
    <property type="match status" value="1"/>
</dbReference>
<reference evidence="1 2" key="1">
    <citation type="submission" date="2024-03" db="EMBL/GenBank/DDBJ databases">
        <title>Novel species of the genus Variovorax.</title>
        <authorList>
            <person name="Liu Q."/>
            <person name="Xin Y.-H."/>
        </authorList>
    </citation>
    <scope>NUCLEOTIDE SEQUENCE [LARGE SCALE GENOMIC DNA]</scope>
    <source>
        <strain evidence="1 2">KACC 18900</strain>
    </source>
</reference>
<sequence length="373" mass="41675">MKIDLPFKDATLCAVDALQLDLANPRLQTGDDHEASNESEVIEILSDIAALDELILSICTNKYLNLEPLIVHGPNGGPYRVLEGNRRLAAIRLIQKPSLALELGIKIPQPISIEVKESIKRVLVYRVHQPDDAREFIGFKHINGPQRWDAFAKAKYVTNWYKSANGTLTIDDIAAKMGDNNNTLRAYIYAILILDQAKDSGQWSIEDRAITKGRFAFSHLYTALGREQYQDFLGLTAGWSNKPNPKPIKKSYLGNLGEVLSYMYGSQSDARSSLIKSQNPDLKDLGLAIADPRARLALQNRAPLEKALDELKEPASAFHDALIVANLRLSRAMDLMAKYAGGDEDIDILIEEIYQRADTLKTMSDKKRAKTKR</sequence>
<evidence type="ECO:0000313" key="1">
    <source>
        <dbReference type="EMBL" id="MEJ8845669.1"/>
    </source>
</evidence>
<comment type="caution">
    <text evidence="1">The sequence shown here is derived from an EMBL/GenBank/DDBJ whole genome shotgun (WGS) entry which is preliminary data.</text>
</comment>
<accession>A0ABU8WE91</accession>
<protein>
    <submittedName>
        <fullName evidence="1">ParB/Srx family N-terminal domain-containing protein</fullName>
    </submittedName>
</protein>
<evidence type="ECO:0000313" key="2">
    <source>
        <dbReference type="Proteomes" id="UP001385892"/>
    </source>
</evidence>
<dbReference type="RefSeq" id="WP_340340824.1">
    <property type="nucleotide sequence ID" value="NZ_JBBKZT010000001.1"/>
</dbReference>
<organism evidence="1 2">
    <name type="scientific">Variovorax rhizosphaerae</name>
    <dbReference type="NCBI Taxonomy" id="1836200"/>
    <lineage>
        <taxon>Bacteria</taxon>
        <taxon>Pseudomonadati</taxon>
        <taxon>Pseudomonadota</taxon>
        <taxon>Betaproteobacteria</taxon>
        <taxon>Burkholderiales</taxon>
        <taxon>Comamonadaceae</taxon>
        <taxon>Variovorax</taxon>
    </lineage>
</organism>
<dbReference type="Proteomes" id="UP001385892">
    <property type="component" value="Unassembled WGS sequence"/>
</dbReference>
<name>A0ABU8WE91_9BURK</name>